<proteinExistence type="predicted"/>
<reference evidence="1 2" key="1">
    <citation type="submission" date="2019-03" db="EMBL/GenBank/DDBJ databases">
        <title>Ramlibacter henchirensis DSM 14656, whole genome shotgun sequence.</title>
        <authorList>
            <person name="Zhang X."/>
            <person name="Feng G."/>
            <person name="Zhu H."/>
        </authorList>
    </citation>
    <scope>NUCLEOTIDE SEQUENCE [LARGE SCALE GENOMIC DNA]</scope>
    <source>
        <strain evidence="1 2">DSM 14656</strain>
    </source>
</reference>
<dbReference type="OrthoDB" id="8376466at2"/>
<evidence type="ECO:0000313" key="1">
    <source>
        <dbReference type="EMBL" id="TFZ02341.1"/>
    </source>
</evidence>
<dbReference type="Gene3D" id="2.30.320.10">
    <property type="entry name" value="YwqG-like"/>
    <property type="match status" value="1"/>
</dbReference>
<dbReference type="Proteomes" id="UP000298180">
    <property type="component" value="Unassembled WGS sequence"/>
</dbReference>
<dbReference type="EMBL" id="SMLM01000002">
    <property type="protein sequence ID" value="TFZ02341.1"/>
    <property type="molecule type" value="Genomic_DNA"/>
</dbReference>
<gene>
    <name evidence="1" type="ORF">EZ313_13815</name>
</gene>
<keyword evidence="2" id="KW-1185">Reference proteome</keyword>
<sequence length="223" mass="24695">MLPPASRRQAGRRIRGCAVRLWPLDGHARRRALGRDRPRIGGILAGRSFPGPVDCQICRRTRGRLVRFRIVFICRRQAARKHPRQRASGRPGGRPVSRLRLRGRAARGARAHFGSGQCAAGKTAAQRRPGGPAACDGGYPLYPPPQAEIDCECGSRGIDPGKFRPDHPQAADIQRSAARWGLLLQITSNSEAGWQCGDGRDIFFYGDRAAMERGDFSQIWMRH</sequence>
<protein>
    <submittedName>
        <fullName evidence="1">DUF1963 domain-containing protein</fullName>
    </submittedName>
</protein>
<name>A0A4Z0BU23_9BURK</name>
<dbReference type="AlphaFoldDB" id="A0A4Z0BU23"/>
<evidence type="ECO:0000313" key="2">
    <source>
        <dbReference type="Proteomes" id="UP000298180"/>
    </source>
</evidence>
<organism evidence="1 2">
    <name type="scientific">Ramlibacter henchirensis</name>
    <dbReference type="NCBI Taxonomy" id="204072"/>
    <lineage>
        <taxon>Bacteria</taxon>
        <taxon>Pseudomonadati</taxon>
        <taxon>Pseudomonadota</taxon>
        <taxon>Betaproteobacteria</taxon>
        <taxon>Burkholderiales</taxon>
        <taxon>Comamonadaceae</taxon>
        <taxon>Ramlibacter</taxon>
    </lineage>
</organism>
<comment type="caution">
    <text evidence="1">The sequence shown here is derived from an EMBL/GenBank/DDBJ whole genome shotgun (WGS) entry which is preliminary data.</text>
</comment>
<accession>A0A4Z0BU23</accession>